<accession>A0ACD0NNI5</accession>
<dbReference type="Proteomes" id="UP000245626">
    <property type="component" value="Unassembled WGS sequence"/>
</dbReference>
<protein>
    <submittedName>
        <fullName evidence="1">Uncharacterized protein</fullName>
    </submittedName>
</protein>
<evidence type="ECO:0000313" key="1">
    <source>
        <dbReference type="EMBL" id="PWN47371.1"/>
    </source>
</evidence>
<organism evidence="1 2">
    <name type="scientific">Violaceomyces palustris</name>
    <dbReference type="NCBI Taxonomy" id="1673888"/>
    <lineage>
        <taxon>Eukaryota</taxon>
        <taxon>Fungi</taxon>
        <taxon>Dikarya</taxon>
        <taxon>Basidiomycota</taxon>
        <taxon>Ustilaginomycotina</taxon>
        <taxon>Ustilaginomycetes</taxon>
        <taxon>Violaceomycetales</taxon>
        <taxon>Violaceomycetaceae</taxon>
        <taxon>Violaceomyces</taxon>
    </lineage>
</organism>
<evidence type="ECO:0000313" key="2">
    <source>
        <dbReference type="Proteomes" id="UP000245626"/>
    </source>
</evidence>
<reference evidence="1 2" key="1">
    <citation type="journal article" date="2018" name="Mol. Biol. Evol.">
        <title>Broad Genomic Sampling Reveals a Smut Pathogenic Ancestry of the Fungal Clade Ustilaginomycotina.</title>
        <authorList>
            <person name="Kijpornyongpan T."/>
            <person name="Mondo S.J."/>
            <person name="Barry K."/>
            <person name="Sandor L."/>
            <person name="Lee J."/>
            <person name="Lipzen A."/>
            <person name="Pangilinan J."/>
            <person name="LaButti K."/>
            <person name="Hainaut M."/>
            <person name="Henrissat B."/>
            <person name="Grigoriev I.V."/>
            <person name="Spatafora J.W."/>
            <person name="Aime M.C."/>
        </authorList>
    </citation>
    <scope>NUCLEOTIDE SEQUENCE [LARGE SCALE GENOMIC DNA]</scope>
    <source>
        <strain evidence="1 2">SA 807</strain>
    </source>
</reference>
<sequence>EPAEPILRRNKNKKRKANNQEPGAGLANTNPESASVPPSKKPRPITSLYVTGLPLDCTASEIASVFSRYGLLLEDDEGRPRIKLYHDQATGAFKGEALVVYFKPESVQLAINLLDDTPLRAMLGQTSGPVMKVQRAEFGGKNDPSQNQSTAPQANLAPKPSDGDQGLVPVQRQASVEHQPSSTVTTTPSQGLGGGGGGGGSGGSRRNLSEQEKKRIQKRVARMENKLTDWDSSDEETRPTMAGSSLPSTERDAIANASSAPRTVVLKKMFTLAELDEDPTLLLDLKEDVREECESLGKVTNVVLWDKEPEGIITVKFSDPQVAQICVKKMDGRFFAGRSIDAFLMEGRPRFRRSEKGGGGEDQDEEEKRRVDAFGDWLENGGD</sequence>
<feature type="non-terminal residue" evidence="1">
    <location>
        <position position="1"/>
    </location>
</feature>
<dbReference type="EMBL" id="KZ820450">
    <property type="protein sequence ID" value="PWN47371.1"/>
    <property type="molecule type" value="Genomic_DNA"/>
</dbReference>
<name>A0ACD0NNI5_9BASI</name>
<gene>
    <name evidence="1" type="ORF">IE53DRAFT_390490</name>
</gene>
<proteinExistence type="predicted"/>
<keyword evidence="2" id="KW-1185">Reference proteome</keyword>